<feature type="compositionally biased region" description="Basic and acidic residues" evidence="1">
    <location>
        <begin position="67"/>
        <end position="90"/>
    </location>
</feature>
<dbReference type="AlphaFoldDB" id="K5W4Q6"/>
<evidence type="ECO:0000313" key="3">
    <source>
        <dbReference type="Proteomes" id="UP000008370"/>
    </source>
</evidence>
<dbReference type="EMBL" id="JH930469">
    <property type="protein sequence ID" value="EKM58863.1"/>
    <property type="molecule type" value="Genomic_DNA"/>
</dbReference>
<feature type="region of interest" description="Disordered" evidence="1">
    <location>
        <begin position="67"/>
        <end position="97"/>
    </location>
</feature>
<evidence type="ECO:0000313" key="2">
    <source>
        <dbReference type="EMBL" id="EKM58863.1"/>
    </source>
</evidence>
<protein>
    <submittedName>
        <fullName evidence="2">Uncharacterized protein</fullName>
    </submittedName>
</protein>
<keyword evidence="3" id="KW-1185">Reference proteome</keyword>
<dbReference type="InParanoid" id="K5W4Q6"/>
<gene>
    <name evidence="2" type="ORF">PHACADRAFT_248965</name>
</gene>
<evidence type="ECO:0000256" key="1">
    <source>
        <dbReference type="SAM" id="MobiDB-lite"/>
    </source>
</evidence>
<proteinExistence type="predicted"/>
<dbReference type="Proteomes" id="UP000008370">
    <property type="component" value="Unassembled WGS sequence"/>
</dbReference>
<feature type="region of interest" description="Disordered" evidence="1">
    <location>
        <begin position="1"/>
        <end position="22"/>
    </location>
</feature>
<dbReference type="OrthoDB" id="3257267at2759"/>
<accession>K5W4Q6</accession>
<dbReference type="RefSeq" id="XP_007391453.1">
    <property type="nucleotide sequence ID" value="XM_007391391.1"/>
</dbReference>
<dbReference type="HOGENOM" id="CLU_2347414_0_0_1"/>
<name>K5W4Q6_PHACS</name>
<dbReference type="KEGG" id="pco:PHACADRAFT_248965"/>
<organism evidence="2 3">
    <name type="scientific">Phanerochaete carnosa (strain HHB-10118-sp)</name>
    <name type="common">White-rot fungus</name>
    <name type="synonym">Peniophora carnosa</name>
    <dbReference type="NCBI Taxonomy" id="650164"/>
    <lineage>
        <taxon>Eukaryota</taxon>
        <taxon>Fungi</taxon>
        <taxon>Dikarya</taxon>
        <taxon>Basidiomycota</taxon>
        <taxon>Agaricomycotina</taxon>
        <taxon>Agaricomycetes</taxon>
        <taxon>Polyporales</taxon>
        <taxon>Phanerochaetaceae</taxon>
        <taxon>Phanerochaete</taxon>
    </lineage>
</organism>
<reference evidence="2 3" key="1">
    <citation type="journal article" date="2012" name="BMC Genomics">
        <title>Comparative genomics of the white-rot fungi, Phanerochaete carnosa and P. chrysosporium, to elucidate the genetic basis of the distinct wood types they colonize.</title>
        <authorList>
            <person name="Suzuki H."/>
            <person name="MacDonald J."/>
            <person name="Syed K."/>
            <person name="Salamov A."/>
            <person name="Hori C."/>
            <person name="Aerts A."/>
            <person name="Henrissat B."/>
            <person name="Wiebenga A."/>
            <person name="vanKuyk P.A."/>
            <person name="Barry K."/>
            <person name="Lindquist E."/>
            <person name="LaButti K."/>
            <person name="Lapidus A."/>
            <person name="Lucas S."/>
            <person name="Coutinho P."/>
            <person name="Gong Y."/>
            <person name="Samejima M."/>
            <person name="Mahadevan R."/>
            <person name="Abou-Zaid M."/>
            <person name="de Vries R.P."/>
            <person name="Igarashi K."/>
            <person name="Yadav J.S."/>
            <person name="Grigoriev I.V."/>
            <person name="Master E.R."/>
        </authorList>
    </citation>
    <scope>NUCLEOTIDE SEQUENCE [LARGE SCALE GENOMIC DNA]</scope>
    <source>
        <strain evidence="2 3">HHB-10118-sp</strain>
    </source>
</reference>
<sequence length="97" mass="11391">MEWRTQSLAGGHKRTKKATKRGEVFQIRSTMRSKYPGWHTNLGTIKAALKSKPEWAAWTQQLVGERKEKLQVNREKKQQRTEQRERNGRERKGKSAT</sequence>
<dbReference type="GeneID" id="18914510"/>